<evidence type="ECO:0000256" key="4">
    <source>
        <dbReference type="ARBA" id="ARBA00023015"/>
    </source>
</evidence>
<evidence type="ECO:0000256" key="5">
    <source>
        <dbReference type="ARBA" id="ARBA00023128"/>
    </source>
</evidence>
<feature type="region of interest" description="Disordered" evidence="9">
    <location>
        <begin position="31"/>
        <end position="52"/>
    </location>
</feature>
<reference evidence="10 11" key="1">
    <citation type="submission" date="2019-10" db="EMBL/GenBank/DDBJ databases">
        <authorList>
            <person name="Palmer J.M."/>
        </authorList>
    </citation>
    <scope>NUCLEOTIDE SEQUENCE [LARGE SCALE GENOMIC DNA]</scope>
    <source>
        <strain evidence="10 11">TWF718</strain>
    </source>
</reference>
<dbReference type="PANTHER" id="PTHR28184">
    <property type="entry name" value="MITOCHONDRIAL HOMOLOGOUS RECOMBINATION PROTEIN 1"/>
    <property type="match status" value="1"/>
</dbReference>
<keyword evidence="4" id="KW-0805">Transcription regulation</keyword>
<dbReference type="GO" id="GO:1990904">
    <property type="term" value="C:ribonucleoprotein complex"/>
    <property type="evidence" value="ECO:0007669"/>
    <property type="project" value="UniProtKB-KW"/>
</dbReference>
<dbReference type="Pfam" id="PF12829">
    <property type="entry name" value="Mhr1"/>
    <property type="match status" value="1"/>
</dbReference>
<evidence type="ECO:0000256" key="2">
    <source>
        <dbReference type="ARBA" id="ARBA00010741"/>
    </source>
</evidence>
<dbReference type="PANTHER" id="PTHR28184:SF1">
    <property type="entry name" value="LARGE RIBOSOMAL SUBUNIT PROTEIN ML67"/>
    <property type="match status" value="1"/>
</dbReference>
<comment type="subcellular location">
    <subcellularLocation>
        <location evidence="1">Mitochondrion</location>
    </subcellularLocation>
</comment>
<dbReference type="AlphaFoldDB" id="A0AAN8NDS2"/>
<organism evidence="10 11">
    <name type="scientific">Orbilia javanica</name>
    <dbReference type="NCBI Taxonomy" id="47235"/>
    <lineage>
        <taxon>Eukaryota</taxon>
        <taxon>Fungi</taxon>
        <taxon>Dikarya</taxon>
        <taxon>Ascomycota</taxon>
        <taxon>Pezizomycotina</taxon>
        <taxon>Orbiliomycetes</taxon>
        <taxon>Orbiliales</taxon>
        <taxon>Orbiliaceae</taxon>
        <taxon>Orbilia</taxon>
    </lineage>
</organism>
<dbReference type="EMBL" id="JAVHNR010000001">
    <property type="protein sequence ID" value="KAK6357054.1"/>
    <property type="molecule type" value="Genomic_DNA"/>
</dbReference>
<evidence type="ECO:0000256" key="6">
    <source>
        <dbReference type="ARBA" id="ARBA00023163"/>
    </source>
</evidence>
<accession>A0AAN8NDS2</accession>
<comment type="similarity">
    <text evidence="2">Belongs to the mitochondrion-specific ribosomal protein mL67 family.</text>
</comment>
<keyword evidence="11" id="KW-1185">Reference proteome</keyword>
<dbReference type="Proteomes" id="UP001313282">
    <property type="component" value="Unassembled WGS sequence"/>
</dbReference>
<dbReference type="InterPro" id="IPR024629">
    <property type="entry name" value="Ribosomal_mL67"/>
</dbReference>
<dbReference type="GO" id="GO:0003697">
    <property type="term" value="F:single-stranded DNA binding"/>
    <property type="evidence" value="ECO:0007669"/>
    <property type="project" value="InterPro"/>
</dbReference>
<evidence type="ECO:0000313" key="11">
    <source>
        <dbReference type="Proteomes" id="UP001313282"/>
    </source>
</evidence>
<feature type="region of interest" description="Disordered" evidence="9">
    <location>
        <begin position="241"/>
        <end position="283"/>
    </location>
</feature>
<comment type="caution">
    <text evidence="10">The sequence shown here is derived from an EMBL/GenBank/DDBJ whole genome shotgun (WGS) entry which is preliminary data.</text>
</comment>
<keyword evidence="7" id="KW-0687">Ribonucleoprotein</keyword>
<evidence type="ECO:0000313" key="10">
    <source>
        <dbReference type="EMBL" id="KAK6357054.1"/>
    </source>
</evidence>
<dbReference type="GO" id="GO:0005739">
    <property type="term" value="C:mitochondrion"/>
    <property type="evidence" value="ECO:0007669"/>
    <property type="project" value="UniProtKB-SubCell"/>
</dbReference>
<evidence type="ECO:0000256" key="9">
    <source>
        <dbReference type="SAM" id="MobiDB-lite"/>
    </source>
</evidence>
<dbReference type="GO" id="GO:0005840">
    <property type="term" value="C:ribosome"/>
    <property type="evidence" value="ECO:0007669"/>
    <property type="project" value="UniProtKB-KW"/>
</dbReference>
<feature type="compositionally biased region" description="Basic and acidic residues" evidence="9">
    <location>
        <begin position="257"/>
        <end position="276"/>
    </location>
</feature>
<evidence type="ECO:0000256" key="1">
    <source>
        <dbReference type="ARBA" id="ARBA00004173"/>
    </source>
</evidence>
<protein>
    <recommendedName>
        <fullName evidence="8">Large ribosomal subunit protein mL67</fullName>
    </recommendedName>
</protein>
<keyword evidence="6" id="KW-0804">Transcription</keyword>
<sequence length="283" mass="32648">MRAPTALWARFVPLPKVITAESLTLTFPEKRKRKTKEPFRREKPVQDDVGDMSREANPLGSHIYFYTHLTSKRVIYSLYQTLYNAKAMKQVTFMGKKSVPEALRKDHWTPFLTVSFTNPSTGLKAFQHLRELRKLHETQWDIELKSKKMKERSMILQDQRGNSIADLAAICKRDVKGDEKVRVRWMNIYDAEYAKEWPECVVHDVETQKGIRFHARRMGKFAADAKEGVVETPQIAAKTEVPQVEEGAKAEAQIEAPKVESIPEVKPEAVPEESKKSGFSFWR</sequence>
<dbReference type="GO" id="GO:0003735">
    <property type="term" value="F:structural constituent of ribosome"/>
    <property type="evidence" value="ECO:0007669"/>
    <property type="project" value="TreeGrafter"/>
</dbReference>
<name>A0AAN8NDS2_9PEZI</name>
<feature type="compositionally biased region" description="Basic and acidic residues" evidence="9">
    <location>
        <begin position="36"/>
        <end position="52"/>
    </location>
</feature>
<evidence type="ECO:0000256" key="7">
    <source>
        <dbReference type="ARBA" id="ARBA00023274"/>
    </source>
</evidence>
<proteinExistence type="inferred from homology"/>
<dbReference type="GO" id="GO:0000150">
    <property type="term" value="F:DNA strand exchange activity"/>
    <property type="evidence" value="ECO:0007669"/>
    <property type="project" value="InterPro"/>
</dbReference>
<keyword evidence="5" id="KW-0496">Mitochondrion</keyword>
<gene>
    <name evidence="10" type="ORF">TWF718_001383</name>
</gene>
<evidence type="ECO:0000256" key="8">
    <source>
        <dbReference type="ARBA" id="ARBA00035185"/>
    </source>
</evidence>
<evidence type="ECO:0000256" key="3">
    <source>
        <dbReference type="ARBA" id="ARBA00022980"/>
    </source>
</evidence>
<keyword evidence="3" id="KW-0689">Ribosomal protein</keyword>